<reference evidence="2 3" key="1">
    <citation type="submission" date="2017-06" db="EMBL/GenBank/DDBJ databases">
        <authorList>
            <person name="Kim H.J."/>
            <person name="Triplett B.A."/>
        </authorList>
    </citation>
    <scope>NUCLEOTIDE SEQUENCE [LARGE SCALE GENOMIC DNA]</scope>
    <source>
        <strain evidence="2 3">B29T1</strain>
    </source>
</reference>
<accession>A0A212S2A0</accession>
<dbReference type="EMBL" id="FYEH01000020">
    <property type="protein sequence ID" value="SNB79250.1"/>
    <property type="molecule type" value="Genomic_DNA"/>
</dbReference>
<feature type="region of interest" description="Disordered" evidence="1">
    <location>
        <begin position="1"/>
        <end position="28"/>
    </location>
</feature>
<dbReference type="InterPro" id="IPR018772">
    <property type="entry name" value="Transcription_activator_HlyU"/>
</dbReference>
<evidence type="ECO:0000313" key="3">
    <source>
        <dbReference type="Proteomes" id="UP000197065"/>
    </source>
</evidence>
<dbReference type="Proteomes" id="UP000197065">
    <property type="component" value="Unassembled WGS sequence"/>
</dbReference>
<feature type="compositionally biased region" description="Low complexity" evidence="1">
    <location>
        <begin position="1"/>
        <end position="17"/>
    </location>
</feature>
<evidence type="ECO:0000256" key="1">
    <source>
        <dbReference type="SAM" id="MobiDB-lite"/>
    </source>
</evidence>
<dbReference type="AlphaFoldDB" id="A0A212S2A0"/>
<evidence type="ECO:0000313" key="2">
    <source>
        <dbReference type="EMBL" id="SNB79250.1"/>
    </source>
</evidence>
<name>A0A212S2A0_9PROT</name>
<gene>
    <name evidence="2" type="ORF">SAMN07250955_12058</name>
</gene>
<keyword evidence="3" id="KW-1185">Reference proteome</keyword>
<dbReference type="Pfam" id="PF10115">
    <property type="entry name" value="HlyU"/>
    <property type="match status" value="1"/>
</dbReference>
<protein>
    <recommendedName>
        <fullName evidence="4">Transcriptional activator HlyU</fullName>
    </recommendedName>
</protein>
<dbReference type="OrthoDB" id="9800971at2"/>
<sequence length="103" mass="11027">MALGKLFGRLFGSSSSGTDKAPSPPDRSQAVEYKGFTIIPAPRPHGSQYLTAALIEKELAGETRTHDLIRADTHASADDAKAFAIQKARQVIDEQGDRLFSAG</sequence>
<evidence type="ECO:0008006" key="4">
    <source>
        <dbReference type="Google" id="ProtNLM"/>
    </source>
</evidence>
<proteinExistence type="predicted"/>
<organism evidence="2 3">
    <name type="scientific">Arboricoccus pini</name>
    <dbReference type="NCBI Taxonomy" id="1963835"/>
    <lineage>
        <taxon>Bacteria</taxon>
        <taxon>Pseudomonadati</taxon>
        <taxon>Pseudomonadota</taxon>
        <taxon>Alphaproteobacteria</taxon>
        <taxon>Geminicoccales</taxon>
        <taxon>Geminicoccaceae</taxon>
        <taxon>Arboricoccus</taxon>
    </lineage>
</organism>
<dbReference type="RefSeq" id="WP_088563008.1">
    <property type="nucleotide sequence ID" value="NZ_FYEH01000020.1"/>
</dbReference>